<reference evidence="1" key="1">
    <citation type="submission" date="2021-01" db="EMBL/GenBank/DDBJ databases">
        <authorList>
            <consortium name="Genoscope - CEA"/>
            <person name="William W."/>
        </authorList>
    </citation>
    <scope>NUCLEOTIDE SEQUENCE</scope>
</reference>
<dbReference type="OrthoDB" id="309487at2759"/>
<dbReference type="AlphaFoldDB" id="A0A8S1KXQ9"/>
<evidence type="ECO:0000313" key="1">
    <source>
        <dbReference type="EMBL" id="CAD8058212.1"/>
    </source>
</evidence>
<dbReference type="Proteomes" id="UP000692954">
    <property type="component" value="Unassembled WGS sequence"/>
</dbReference>
<accession>A0A8S1KXQ9</accession>
<evidence type="ECO:0000313" key="2">
    <source>
        <dbReference type="Proteomes" id="UP000692954"/>
    </source>
</evidence>
<comment type="caution">
    <text evidence="1">The sequence shown here is derived from an EMBL/GenBank/DDBJ whole genome shotgun (WGS) entry which is preliminary data.</text>
</comment>
<gene>
    <name evidence="1" type="ORF">PSON_ATCC_30995.1.T0120088</name>
</gene>
<organism evidence="1 2">
    <name type="scientific">Paramecium sonneborni</name>
    <dbReference type="NCBI Taxonomy" id="65129"/>
    <lineage>
        <taxon>Eukaryota</taxon>
        <taxon>Sar</taxon>
        <taxon>Alveolata</taxon>
        <taxon>Ciliophora</taxon>
        <taxon>Intramacronucleata</taxon>
        <taxon>Oligohymenophorea</taxon>
        <taxon>Peniculida</taxon>
        <taxon>Parameciidae</taxon>
        <taxon>Paramecium</taxon>
    </lineage>
</organism>
<dbReference type="EMBL" id="CAJJDN010000012">
    <property type="protein sequence ID" value="CAD8058212.1"/>
    <property type="molecule type" value="Genomic_DNA"/>
</dbReference>
<name>A0A8S1KXQ9_9CILI</name>
<protein>
    <submittedName>
        <fullName evidence="1">Uncharacterized protein</fullName>
    </submittedName>
</protein>
<sequence>MNPFNHQNQNSNFMPNYAYNPSQYIQSYYQQLSLYYLLQRQINPQIYQGIQNYKHQIETITISSDEEQPIIKPKEQLSKIKPAEQNIGKSRILDLDQLEQQGKIYDDNSCESPLLQERVQKCLISQKSKIQTRKSLQPFKLKKKILKTQKQSKNYCLKVQKQVLFGQQRQQYQFNQSSIKTQLIKVYTKNEEKLQKLKELLLMNFPNSNDEDAVRLLNATGKSYEKAMDLIKENELLVQYILETNKMNEVLEDDDINQQ</sequence>
<keyword evidence="2" id="KW-1185">Reference proteome</keyword>
<proteinExistence type="predicted"/>